<dbReference type="Proteomes" id="UP001311799">
    <property type="component" value="Unassembled WGS sequence"/>
</dbReference>
<feature type="compositionally biased region" description="Low complexity" evidence="1">
    <location>
        <begin position="1236"/>
        <end position="1252"/>
    </location>
</feature>
<feature type="region of interest" description="Disordered" evidence="1">
    <location>
        <begin position="1236"/>
        <end position="1263"/>
    </location>
</feature>
<sequence>MRISKKKLALLLPCMFKVALVRGYDYFWYNPYSILPLDNRPTNHWGWNDAKGINGTLKTGSLGGGYYGGVMEGLREEEKGDAGNRTFGHLAEHYPYKFEPHELLSNDSLMGLPPEARLRFFVESFREHVYNETGQLPSIREVKRMTRELKKYVKDEMNLTDVEVDAMFGKVTTKKMDGILPKYLLFDDMDEHDFDPELALKYMPRVRKDATKEELDEAYLKVWKMLGKSDKRLKEIYNKYREKYLERNPLGPVMTEREFLLYSLKLREKEALALGYIPNTKSSVNPFVRNIDIALFLRYKLHNEFMEYKKNGPKNMLEEALFTDKLILDSDDNEIPTPYDTLKGRFGLEGKPKPSEVANITSILENPALYHLSRGPGSNLETHSSLGDRSSSVGSFYEAVKVDISPNLYSTYEETSKISVVQKRRFPKTPSQILFESSIHSASAQKRVIDSLDDFVLVDTSEMNVDQLSRMFDLIRTRDTDPNIKEQVRYFRQRIGEQGKDSGTSIAAYRDFINGRFNTNYFFIPKTVVDQGKFDPRGLILPVPATGFEMKSLGAGKVKIHSVDTGLDFEVDYCGKNSLYLNNYLSTDFDPNKLINIRDFLNMQKHIPDSILPAPERFFLGIDKEVVNLESLSIHLKNLVESLRGKPMHKDDPEALAERMSSGDSSISDEQVPLDDLESMLDDKFGQIKEYEVTRNDYLQAETLLYDALSKLKETLRTKLVSEGLDQLIESYKNPNYIPKSGIPILKNSKYINKDNIASLIEKNRELKELVDLQFDENSKKIADLFTGAEEILNDLELVSLDLTDFNNIKSAVQSKGDIHIQKSIDKSNDYSEGIQKHLSKLRELSSVQSSAVALLSNIDANHMGVDRILGDKEVIDEVNNELYNIIHGSNTVDTYSKSIDNSKSLSHTRFTLQKQGMPLIGRPYRDMSLGDDIDEEKSERSDTSRIESSSKDKAPIQEKQPRLDAESRLEQVYRESLEIIEDIVRRLFIEEADNLVRRKELLKLESYFLNEVKKHRASLSALLGRMATFEDEIITNETKEDELRIRIILKIKEERTKLLYVTDVIDKLYFYPHFYFYDSKEVGFKESIRLRKLEEEGILAGYHDHTYIPQLYLDRAHGPLGIYGFDRVGHKSYTEHLYKQLEYLLGYNTRQILAELDINQLVDLVELSDLKGLFFEASLIERSLYSTRRALLRILKELIKKERNRKRRRALKKTYFKIKKWFDDVNKFEEELIRSSESQSSLHSPSTQESHGSGDSQDYSTD</sequence>
<dbReference type="EMBL" id="JAWDEY010000015">
    <property type="protein sequence ID" value="KAK6589107.1"/>
    <property type="molecule type" value="Genomic_DNA"/>
</dbReference>
<dbReference type="AlphaFoldDB" id="A0AAV9XYY1"/>
<feature type="compositionally biased region" description="Basic and acidic residues" evidence="1">
    <location>
        <begin position="938"/>
        <end position="964"/>
    </location>
</feature>
<name>A0AAV9XYY1_9CRYT</name>
<feature type="chain" id="PRO_5043653868" evidence="2">
    <location>
        <begin position="24"/>
        <end position="1263"/>
    </location>
</feature>
<feature type="compositionally biased region" description="Basic and acidic residues" evidence="1">
    <location>
        <begin position="648"/>
        <end position="657"/>
    </location>
</feature>
<protein>
    <submittedName>
        <fullName evidence="3">Signal peptide protein</fullName>
    </submittedName>
</protein>
<evidence type="ECO:0000313" key="3">
    <source>
        <dbReference type="EMBL" id="KAK6589107.1"/>
    </source>
</evidence>
<feature type="compositionally biased region" description="Polar residues" evidence="1">
    <location>
        <begin position="1254"/>
        <end position="1263"/>
    </location>
</feature>
<evidence type="ECO:0000256" key="2">
    <source>
        <dbReference type="SAM" id="SignalP"/>
    </source>
</evidence>
<evidence type="ECO:0000313" key="4">
    <source>
        <dbReference type="Proteomes" id="UP001311799"/>
    </source>
</evidence>
<proteinExistence type="predicted"/>
<comment type="caution">
    <text evidence="3">The sequence shown here is derived from an EMBL/GenBank/DDBJ whole genome shotgun (WGS) entry which is preliminary data.</text>
</comment>
<keyword evidence="4" id="KW-1185">Reference proteome</keyword>
<evidence type="ECO:0000256" key="1">
    <source>
        <dbReference type="SAM" id="MobiDB-lite"/>
    </source>
</evidence>
<feature type="signal peptide" evidence="2">
    <location>
        <begin position="1"/>
        <end position="23"/>
    </location>
</feature>
<accession>A0AAV9XYY1</accession>
<feature type="region of interest" description="Disordered" evidence="1">
    <location>
        <begin position="922"/>
        <end position="964"/>
    </location>
</feature>
<reference evidence="3 4" key="1">
    <citation type="submission" date="2023-10" db="EMBL/GenBank/DDBJ databases">
        <title>Comparative genomics analysis reveals potential genetic determinants of host preference in Cryptosporidium xiaoi.</title>
        <authorList>
            <person name="Xiao L."/>
            <person name="Li J."/>
        </authorList>
    </citation>
    <scope>NUCLEOTIDE SEQUENCE [LARGE SCALE GENOMIC DNA]</scope>
    <source>
        <strain evidence="3 4">52996</strain>
    </source>
</reference>
<organism evidence="3 4">
    <name type="scientific">Cryptosporidium xiaoi</name>
    <dbReference type="NCBI Taxonomy" id="659607"/>
    <lineage>
        <taxon>Eukaryota</taxon>
        <taxon>Sar</taxon>
        <taxon>Alveolata</taxon>
        <taxon>Apicomplexa</taxon>
        <taxon>Conoidasida</taxon>
        <taxon>Coccidia</taxon>
        <taxon>Eucoccidiorida</taxon>
        <taxon>Eimeriorina</taxon>
        <taxon>Cryptosporidiidae</taxon>
        <taxon>Cryptosporidium</taxon>
    </lineage>
</organism>
<feature type="region of interest" description="Disordered" evidence="1">
    <location>
        <begin position="646"/>
        <end position="669"/>
    </location>
</feature>
<keyword evidence="2" id="KW-0732">Signal</keyword>
<gene>
    <name evidence="3" type="ORF">RS030_233524</name>
</gene>